<dbReference type="HOGENOM" id="CLU_102372_1_0_1"/>
<dbReference type="PANTHER" id="PTHR13341:SF2">
    <property type="entry name" value="PROTEIN SEELE"/>
    <property type="match status" value="1"/>
</dbReference>
<evidence type="ECO:0007829" key="7">
    <source>
        <dbReference type="ProteomicsDB" id="B3H661"/>
    </source>
</evidence>
<evidence type="ECO:0000259" key="2">
    <source>
        <dbReference type="Pfam" id="PF11938"/>
    </source>
</evidence>
<keyword evidence="6 7" id="KW-1267">Proteomics identification</keyword>
<dbReference type="OrthoDB" id="192915at2759"/>
<feature type="chain" id="PRO_5002788154" evidence="1">
    <location>
        <begin position="19"/>
        <end position="145"/>
    </location>
</feature>
<reference evidence="4 5" key="1">
    <citation type="journal article" date="2000" name="Nature">
        <title>Sequence and analysis of chromosome 1 of the plant Arabidopsis thaliana.</title>
        <authorList>
            <person name="Theologis A."/>
            <person name="Ecker J.R."/>
            <person name="Palm C.J."/>
            <person name="Federspiel N.A."/>
            <person name="Kaul S."/>
            <person name="White O."/>
            <person name="Alonso J."/>
            <person name="Altafi H."/>
            <person name="Araujo R."/>
            <person name="Bowman C.L."/>
            <person name="Brooks S.Y."/>
            <person name="Buehler E."/>
            <person name="Chan A."/>
            <person name="Chao Q."/>
            <person name="Chen H."/>
            <person name="Cheuk R.F."/>
            <person name="Chin C.W."/>
            <person name="Chung M.K."/>
            <person name="Conn L."/>
            <person name="Conway A.B."/>
            <person name="Conway A.R."/>
            <person name="Creasy T.H."/>
            <person name="Dewar K."/>
            <person name="Dunn P."/>
            <person name="Etgu P."/>
            <person name="Feldblyum T.V."/>
            <person name="Feng J."/>
            <person name="Fong B."/>
            <person name="Fujii C.Y."/>
            <person name="Gill J.E."/>
            <person name="Goldsmith A.D."/>
            <person name="Haas B."/>
            <person name="Hansen N.F."/>
            <person name="Hughes B."/>
            <person name="Huizar L."/>
            <person name="Hunter J.L."/>
            <person name="Jenkins J."/>
            <person name="Johnson-Hopson C."/>
            <person name="Khan S."/>
            <person name="Khaykin E."/>
            <person name="Kim C.J."/>
            <person name="Koo H.L."/>
            <person name="Kremenetskaia I."/>
            <person name="Kurtz D.B."/>
            <person name="Kwan A."/>
            <person name="Lam B."/>
            <person name="Langin-Hooper S."/>
            <person name="Lee A."/>
            <person name="Lee J.M."/>
            <person name="Lenz C.A."/>
            <person name="Li J.H."/>
            <person name="Li Y."/>
            <person name="Lin X."/>
            <person name="Liu S.X."/>
            <person name="Liu Z.A."/>
            <person name="Luros J.S."/>
            <person name="Maiti R."/>
            <person name="Marziali A."/>
            <person name="Militscher J."/>
            <person name="Miranda M."/>
            <person name="Nguyen M."/>
            <person name="Nierman W.C."/>
            <person name="Osborne B.I."/>
            <person name="Pai G."/>
            <person name="Peterson J."/>
            <person name="Pham P.K."/>
            <person name="Rizzo M."/>
            <person name="Rooney T."/>
            <person name="Rowley D."/>
            <person name="Sakano H."/>
            <person name="Salzberg S.L."/>
            <person name="Schwartz J.R."/>
            <person name="Shinn P."/>
            <person name="Southwick A.M."/>
            <person name="Sun H."/>
            <person name="Tallon L.J."/>
            <person name="Tambunga G."/>
            <person name="Toriumi M.J."/>
            <person name="Town C.D."/>
            <person name="Utterback T."/>
            <person name="Van Aken S."/>
            <person name="Vaysberg M."/>
            <person name="Vysotskaia V.S."/>
            <person name="Walker M."/>
            <person name="Wu D."/>
            <person name="Yu G."/>
            <person name="Fraser C.M."/>
            <person name="Venter J.C."/>
            <person name="Davis R.W."/>
        </authorList>
    </citation>
    <scope>NUCLEOTIDE SEQUENCE [LARGE SCALE GENOMIC DNA]</scope>
    <source>
        <strain evidence="5">cv. Columbia</strain>
    </source>
</reference>
<sequence length="145" mass="16596">MAKLVLFTAVIIAIFSHGSSVDDKCAACNAVAEELELQLLKEKPRNHLDMRNRLNSKGQREGKVIDYRISDLRVVDLLDGLCDRMQDYTLQKVEPKNRQWVKVGNFDNLTSNVFFPFLLKFALRDIFAIVHHIAASILTLFDKYA</sequence>
<gene>
    <name evidence="3 4" type="ordered locus">At1g42480</name>
    <name evidence="4" type="ORF">T8D8.4</name>
    <name evidence="4" type="ORF">T8D8_4</name>
</gene>
<evidence type="ECO:0007829" key="6">
    <source>
        <dbReference type="PeptideAtlas" id="B3H661"/>
    </source>
</evidence>
<dbReference type="PANTHER" id="PTHR13341">
    <property type="entry name" value="MIR-INTERACTING SAPOSIN-LIKE PROTEIN"/>
    <property type="match status" value="1"/>
</dbReference>
<dbReference type="EMBL" id="CP002684">
    <property type="protein sequence ID" value="AEE31921.1"/>
    <property type="molecule type" value="Genomic_DNA"/>
</dbReference>
<dbReference type="KEGG" id="ath:AT1G42480"/>
<dbReference type="AlphaFoldDB" id="B3H661"/>
<accession>B3H661</accession>
<dbReference type="ProteomicsDB" id="194107"/>
<dbReference type="TAIR" id="AT1G42480"/>
<dbReference type="GO" id="GO:0005634">
    <property type="term" value="C:nucleus"/>
    <property type="evidence" value="ECO:0007005"/>
    <property type="project" value="TAIR"/>
</dbReference>
<dbReference type="Araport" id="AT1G42480"/>
<keyword evidence="5" id="KW-1185">Reference proteome</keyword>
<dbReference type="GeneID" id="840852"/>
<dbReference type="InterPro" id="IPR021852">
    <property type="entry name" value="DUF3456"/>
</dbReference>
<evidence type="ECO:0000313" key="4">
    <source>
        <dbReference type="EMBL" id="AEE31921.1"/>
    </source>
</evidence>
<organism evidence="4 5">
    <name type="scientific">Arabidopsis thaliana</name>
    <name type="common">Mouse-ear cress</name>
    <dbReference type="NCBI Taxonomy" id="3702"/>
    <lineage>
        <taxon>Eukaryota</taxon>
        <taxon>Viridiplantae</taxon>
        <taxon>Streptophyta</taxon>
        <taxon>Embryophyta</taxon>
        <taxon>Tracheophyta</taxon>
        <taxon>Spermatophyta</taxon>
        <taxon>Magnoliopsida</taxon>
        <taxon>eudicotyledons</taxon>
        <taxon>Gunneridae</taxon>
        <taxon>Pentapetalae</taxon>
        <taxon>rosids</taxon>
        <taxon>malvids</taxon>
        <taxon>Brassicales</taxon>
        <taxon>Brassicaceae</taxon>
        <taxon>Camelineae</taxon>
        <taxon>Arabidopsis</taxon>
    </lineage>
</organism>
<proteinExistence type="evidence at protein level"/>
<reference evidence="5" key="2">
    <citation type="journal article" date="2017" name="Plant J.">
        <title>Araport11: a complete reannotation of the Arabidopsis thaliana reference genome.</title>
        <authorList>
            <person name="Cheng C.Y."/>
            <person name="Krishnakumar V."/>
            <person name="Chan A.P."/>
            <person name="Thibaud-Nissen F."/>
            <person name="Schobel S."/>
            <person name="Town C.D."/>
        </authorList>
    </citation>
    <scope>GENOME REANNOTATION</scope>
    <source>
        <strain evidence="5">cv. Columbia</strain>
    </source>
</reference>
<dbReference type="Proteomes" id="UP000006548">
    <property type="component" value="Chromosome 1"/>
</dbReference>
<name>B3H661_ARATH</name>
<evidence type="ECO:0000313" key="5">
    <source>
        <dbReference type="Proteomes" id="UP000006548"/>
    </source>
</evidence>
<dbReference type="PhylomeDB" id="B3H661"/>
<dbReference type="ExpressionAtlas" id="B3H661">
    <property type="expression patterns" value="baseline and differential"/>
</dbReference>
<feature type="signal peptide" evidence="1">
    <location>
        <begin position="1"/>
        <end position="18"/>
    </location>
</feature>
<dbReference type="InterPro" id="IPR042415">
    <property type="entry name" value="CNPY"/>
</dbReference>
<dbReference type="Pfam" id="PF11938">
    <property type="entry name" value="DUF3456"/>
    <property type="match status" value="1"/>
</dbReference>
<evidence type="ECO:0000256" key="1">
    <source>
        <dbReference type="SAM" id="SignalP"/>
    </source>
</evidence>
<feature type="domain" description="DUF3456" evidence="2">
    <location>
        <begin position="24"/>
        <end position="103"/>
    </location>
</feature>
<keyword evidence="1" id="KW-0732">Signal</keyword>
<evidence type="ECO:0000313" key="3">
    <source>
        <dbReference type="Araport" id="AT1G42480"/>
    </source>
</evidence>
<protein>
    <submittedName>
        <fullName evidence="4">TLR4 regulator/MIR-interacting MSAP protein</fullName>
    </submittedName>
</protein>